<dbReference type="Pfam" id="PF00235">
    <property type="entry name" value="Profilin"/>
    <property type="match status" value="1"/>
</dbReference>
<organism evidence="3">
    <name type="scientific">Gongylonema pulchrum</name>
    <dbReference type="NCBI Taxonomy" id="637853"/>
    <lineage>
        <taxon>Eukaryota</taxon>
        <taxon>Metazoa</taxon>
        <taxon>Ecdysozoa</taxon>
        <taxon>Nematoda</taxon>
        <taxon>Chromadorea</taxon>
        <taxon>Rhabditida</taxon>
        <taxon>Spirurina</taxon>
        <taxon>Spiruromorpha</taxon>
        <taxon>Spiruroidea</taxon>
        <taxon>Gongylonematidae</taxon>
        <taxon>Gongylonema</taxon>
    </lineage>
</organism>
<name>A0A183E4C9_9BILA</name>
<dbReference type="OrthoDB" id="421374at2759"/>
<sequence length="68" mass="7240">MSWADLVNNNLVGSGNVSKAAICGFDGSIWGKSDNFKRRGKEGSGEWRAALGFVGRTTVPSALSHKKD</sequence>
<evidence type="ECO:0000313" key="3">
    <source>
        <dbReference type="WBParaSite" id="GPUH_0001584201-mRNA-1"/>
    </source>
</evidence>
<keyword evidence="2" id="KW-1185">Reference proteome</keyword>
<protein>
    <submittedName>
        <fullName evidence="3">Profilin</fullName>
    </submittedName>
</protein>
<dbReference type="WBParaSite" id="GPUH_0001584201-mRNA-1">
    <property type="protein sequence ID" value="GPUH_0001584201-mRNA-1"/>
    <property type="gene ID" value="GPUH_0001584201"/>
</dbReference>
<evidence type="ECO:0000313" key="1">
    <source>
        <dbReference type="EMBL" id="VDN26730.1"/>
    </source>
</evidence>
<reference evidence="3" key="1">
    <citation type="submission" date="2016-06" db="UniProtKB">
        <authorList>
            <consortium name="WormBaseParasite"/>
        </authorList>
    </citation>
    <scope>IDENTIFICATION</scope>
</reference>
<proteinExistence type="predicted"/>
<accession>A0A183E4C9</accession>
<dbReference type="Proteomes" id="UP000271098">
    <property type="component" value="Unassembled WGS sequence"/>
</dbReference>
<dbReference type="EMBL" id="UYRT01082955">
    <property type="protein sequence ID" value="VDN26730.1"/>
    <property type="molecule type" value="Genomic_DNA"/>
</dbReference>
<dbReference type="Gene3D" id="3.30.450.30">
    <property type="entry name" value="Dynein light chain 2a, cytoplasmic"/>
    <property type="match status" value="1"/>
</dbReference>
<dbReference type="GO" id="GO:0003779">
    <property type="term" value="F:actin binding"/>
    <property type="evidence" value="ECO:0007669"/>
    <property type="project" value="InterPro"/>
</dbReference>
<dbReference type="SUPFAM" id="SSF55770">
    <property type="entry name" value="Profilin (actin-binding protein)"/>
    <property type="match status" value="1"/>
</dbReference>
<reference evidence="1 2" key="2">
    <citation type="submission" date="2018-11" db="EMBL/GenBank/DDBJ databases">
        <authorList>
            <consortium name="Pathogen Informatics"/>
        </authorList>
    </citation>
    <scope>NUCLEOTIDE SEQUENCE [LARGE SCALE GENOMIC DNA]</scope>
</reference>
<dbReference type="InterPro" id="IPR036140">
    <property type="entry name" value="PFN_sf"/>
</dbReference>
<gene>
    <name evidence="1" type="ORF">GPUH_LOCUS15819</name>
</gene>
<dbReference type="InterPro" id="IPR048278">
    <property type="entry name" value="PFN"/>
</dbReference>
<dbReference type="AlphaFoldDB" id="A0A183E4C9"/>
<evidence type="ECO:0000313" key="2">
    <source>
        <dbReference type="Proteomes" id="UP000271098"/>
    </source>
</evidence>